<feature type="chain" id="PRO_5041385687" evidence="1">
    <location>
        <begin position="23"/>
        <end position="108"/>
    </location>
</feature>
<protein>
    <submittedName>
        <fullName evidence="2">Uncharacterized protein</fullName>
    </submittedName>
</protein>
<organism evidence="2 3">
    <name type="scientific">Zophobas morio</name>
    <dbReference type="NCBI Taxonomy" id="2755281"/>
    <lineage>
        <taxon>Eukaryota</taxon>
        <taxon>Metazoa</taxon>
        <taxon>Ecdysozoa</taxon>
        <taxon>Arthropoda</taxon>
        <taxon>Hexapoda</taxon>
        <taxon>Insecta</taxon>
        <taxon>Pterygota</taxon>
        <taxon>Neoptera</taxon>
        <taxon>Endopterygota</taxon>
        <taxon>Coleoptera</taxon>
        <taxon>Polyphaga</taxon>
        <taxon>Cucujiformia</taxon>
        <taxon>Tenebrionidae</taxon>
        <taxon>Zophobas</taxon>
    </lineage>
</organism>
<proteinExistence type="predicted"/>
<evidence type="ECO:0000256" key="1">
    <source>
        <dbReference type="SAM" id="SignalP"/>
    </source>
</evidence>
<dbReference type="EMBL" id="JALNTZ010000002">
    <property type="protein sequence ID" value="KAJ3660730.1"/>
    <property type="molecule type" value="Genomic_DNA"/>
</dbReference>
<feature type="signal peptide" evidence="1">
    <location>
        <begin position="1"/>
        <end position="22"/>
    </location>
</feature>
<reference evidence="2" key="1">
    <citation type="journal article" date="2023" name="G3 (Bethesda)">
        <title>Whole genome assemblies of Zophobas morio and Tenebrio molitor.</title>
        <authorList>
            <person name="Kaur S."/>
            <person name="Stinson S.A."/>
            <person name="diCenzo G.C."/>
        </authorList>
    </citation>
    <scope>NUCLEOTIDE SEQUENCE</scope>
    <source>
        <strain evidence="2">QUZm001</strain>
    </source>
</reference>
<dbReference type="AlphaFoldDB" id="A0AA38IRK5"/>
<keyword evidence="3" id="KW-1185">Reference proteome</keyword>
<evidence type="ECO:0000313" key="2">
    <source>
        <dbReference type="EMBL" id="KAJ3660730.1"/>
    </source>
</evidence>
<dbReference type="Proteomes" id="UP001168821">
    <property type="component" value="Unassembled WGS sequence"/>
</dbReference>
<accession>A0AA38IRK5</accession>
<keyword evidence="1" id="KW-0732">Signal</keyword>
<sequence>MFYAILVSTLLILVANNPKVAAQNDLTDDEVEDLLREIYDRLLKLSQTLGNVKMCRSVLNFLNLMDVALGPYDLKPTKLWCVIGRYYSCGKSISDKEAGVDCSRFSSV</sequence>
<comment type="caution">
    <text evidence="2">The sequence shown here is derived from an EMBL/GenBank/DDBJ whole genome shotgun (WGS) entry which is preliminary data.</text>
</comment>
<evidence type="ECO:0000313" key="3">
    <source>
        <dbReference type="Proteomes" id="UP001168821"/>
    </source>
</evidence>
<gene>
    <name evidence="2" type="ORF">Zmor_005166</name>
</gene>
<name>A0AA38IRK5_9CUCU</name>